<evidence type="ECO:0000256" key="1">
    <source>
        <dbReference type="ARBA" id="ARBA00022679"/>
    </source>
</evidence>
<name>A0A1I0GDB3_9FIRM</name>
<dbReference type="Pfam" id="PF00583">
    <property type="entry name" value="Acetyltransf_1"/>
    <property type="match status" value="1"/>
</dbReference>
<reference evidence="3 4" key="1">
    <citation type="submission" date="2016-10" db="EMBL/GenBank/DDBJ databases">
        <authorList>
            <person name="de Groot N.N."/>
        </authorList>
    </citation>
    <scope>NUCLEOTIDE SEQUENCE [LARGE SCALE GENOMIC DNA]</scope>
    <source>
        <strain evidence="3 4">KH1P1</strain>
    </source>
</reference>
<dbReference type="PANTHER" id="PTHR13947">
    <property type="entry name" value="GNAT FAMILY N-ACETYLTRANSFERASE"/>
    <property type="match status" value="1"/>
</dbReference>
<organism evidence="3 4">
    <name type="scientific">[Clostridium] aminophilum</name>
    <dbReference type="NCBI Taxonomy" id="1526"/>
    <lineage>
        <taxon>Bacteria</taxon>
        <taxon>Bacillati</taxon>
        <taxon>Bacillota</taxon>
        <taxon>Clostridia</taxon>
        <taxon>Lachnospirales</taxon>
        <taxon>Lachnospiraceae</taxon>
    </lineage>
</organism>
<dbReference type="EMBL" id="FOIL01000032">
    <property type="protein sequence ID" value="SET68026.1"/>
    <property type="molecule type" value="Genomic_DNA"/>
</dbReference>
<dbReference type="GO" id="GO:0008080">
    <property type="term" value="F:N-acetyltransferase activity"/>
    <property type="evidence" value="ECO:0007669"/>
    <property type="project" value="InterPro"/>
</dbReference>
<dbReference type="InterPro" id="IPR050769">
    <property type="entry name" value="NAT_camello-type"/>
</dbReference>
<dbReference type="PANTHER" id="PTHR13947:SF37">
    <property type="entry name" value="LD18367P"/>
    <property type="match status" value="1"/>
</dbReference>
<dbReference type="PROSITE" id="PS51186">
    <property type="entry name" value="GNAT"/>
    <property type="match status" value="1"/>
</dbReference>
<evidence type="ECO:0000313" key="3">
    <source>
        <dbReference type="EMBL" id="SET68026.1"/>
    </source>
</evidence>
<feature type="domain" description="N-acetyltransferase" evidence="2">
    <location>
        <begin position="1"/>
        <end position="173"/>
    </location>
</feature>
<gene>
    <name evidence="3" type="ORF">SAMN04487771_103216</name>
</gene>
<dbReference type="InterPro" id="IPR016181">
    <property type="entry name" value="Acyl_CoA_acyltransferase"/>
</dbReference>
<dbReference type="CDD" id="cd04301">
    <property type="entry name" value="NAT_SF"/>
    <property type="match status" value="1"/>
</dbReference>
<dbReference type="Proteomes" id="UP000199820">
    <property type="component" value="Unassembled WGS sequence"/>
</dbReference>
<sequence length="176" mass="19948">MIRKAVKSDLDAVVNIYDEIHQAEEAGIISVGWIRGIYPVKETAEEALKRDDLFVIEKDGIVLGSGIINKVQMDIYNNVKWEHEVEDDKVCVLHTLAISPRSGKMGLGKQFLRFYEDYALHNGCSELRIDTNELNIIARKMYSKLGYKELSILPTIYNGLPHVNLVLMEKYIGGHA</sequence>
<dbReference type="SUPFAM" id="SSF55729">
    <property type="entry name" value="Acyl-CoA N-acyltransferases (Nat)"/>
    <property type="match status" value="1"/>
</dbReference>
<protein>
    <submittedName>
        <fullName evidence="3">Ribosomal protein S18 acetylase RimI</fullName>
    </submittedName>
</protein>
<dbReference type="Gene3D" id="3.40.630.30">
    <property type="match status" value="1"/>
</dbReference>
<keyword evidence="3" id="KW-0687">Ribonucleoprotein</keyword>
<evidence type="ECO:0000313" key="4">
    <source>
        <dbReference type="Proteomes" id="UP000199820"/>
    </source>
</evidence>
<proteinExistence type="predicted"/>
<keyword evidence="1" id="KW-0808">Transferase</keyword>
<dbReference type="GO" id="GO:0005840">
    <property type="term" value="C:ribosome"/>
    <property type="evidence" value="ECO:0007669"/>
    <property type="project" value="UniProtKB-KW"/>
</dbReference>
<dbReference type="InterPro" id="IPR000182">
    <property type="entry name" value="GNAT_dom"/>
</dbReference>
<accession>A0A1I0GDB3</accession>
<keyword evidence="3" id="KW-0689">Ribosomal protein</keyword>
<dbReference type="RefSeq" id="WP_074649843.1">
    <property type="nucleotide sequence ID" value="NZ_FOIL01000032.1"/>
</dbReference>
<keyword evidence="4" id="KW-1185">Reference proteome</keyword>
<evidence type="ECO:0000259" key="2">
    <source>
        <dbReference type="PROSITE" id="PS51186"/>
    </source>
</evidence>
<dbReference type="AlphaFoldDB" id="A0A1I0GDB3"/>